<evidence type="ECO:0000256" key="1">
    <source>
        <dbReference type="SAM" id="MobiDB-lite"/>
    </source>
</evidence>
<gene>
    <name evidence="3" type="ORF">BAMA_16480</name>
</gene>
<evidence type="ECO:0000259" key="2">
    <source>
        <dbReference type="Pfam" id="PF14550"/>
    </source>
</evidence>
<dbReference type="Proteomes" id="UP000027822">
    <property type="component" value="Unassembled WGS sequence"/>
</dbReference>
<keyword evidence="4" id="KW-1185">Reference proteome</keyword>
<sequence length="404" mass="45698">MPYELKNANISYISLVTKGANGRQFAIMKSDDTKQTNISKQVPILKTEEEKQLVTGIVYEPDVEDSHGDMMTADEIEKAAYNFMENYQHIDKQHDEVAGKGTVVESWIAKSDMVVGEQDIKAGTWLMTVRVDDTDTWEEIKKGEITGFSMGGFGERIEIEKAEDFTKEEQGIIRKMIGFFSGEKHKIEKGEVKDRFIDEKQKRDLRAVFNLFEDVFYWEIWENSPDIDRMTAALDDMKEILTSIKGNYTISKSENAAAAENILLENIQKAGKVLSKKNETKLDEALSLINEIKEAATPKEEEEMKPEEVAEIVKQAVEPLAEQVKKIAKQVNGDEASGDNHTATELTETEKIEGMIQKQLEPIVKQIEDIGKNVSIRKGLDPDFEPTPGQQEIKKTNKWAGINL</sequence>
<dbReference type="EMBL" id="JOTN01000039">
    <property type="protein sequence ID" value="KEK17189.1"/>
    <property type="molecule type" value="Genomic_DNA"/>
</dbReference>
<organism evidence="3 4">
    <name type="scientific">Bacillus manliponensis</name>
    <dbReference type="NCBI Taxonomy" id="574376"/>
    <lineage>
        <taxon>Bacteria</taxon>
        <taxon>Bacillati</taxon>
        <taxon>Bacillota</taxon>
        <taxon>Bacilli</taxon>
        <taxon>Bacillales</taxon>
        <taxon>Bacillaceae</taxon>
        <taxon>Bacillus</taxon>
        <taxon>Bacillus cereus group</taxon>
    </lineage>
</organism>
<comment type="caution">
    <text evidence="3">The sequence shown here is derived from an EMBL/GenBank/DDBJ whole genome shotgun (WGS) entry which is preliminary data.</text>
</comment>
<proteinExistence type="predicted"/>
<dbReference type="RefSeq" id="WP_034643986.1">
    <property type="nucleotide sequence ID" value="NZ_CBCSJC010000026.1"/>
</dbReference>
<dbReference type="OrthoDB" id="2080376at2"/>
<dbReference type="AlphaFoldDB" id="A0A073JQ27"/>
<feature type="domain" description="Phage-like element PBSX protein XkdF" evidence="2">
    <location>
        <begin position="44"/>
        <end position="158"/>
    </location>
</feature>
<dbReference type="STRING" id="574376.BAMA_16480"/>
<dbReference type="Pfam" id="PF14550">
    <property type="entry name" value="Peptidase_S78_2"/>
    <property type="match status" value="1"/>
</dbReference>
<dbReference type="InterPro" id="IPR027924">
    <property type="entry name" value="XkdF"/>
</dbReference>
<reference evidence="3 4" key="1">
    <citation type="submission" date="2014-06" db="EMBL/GenBank/DDBJ databases">
        <title>Draft genome sequence of Bacillus manliponensis JCM 15802 (MCCC 1A00708).</title>
        <authorList>
            <person name="Lai Q."/>
            <person name="Liu Y."/>
            <person name="Shao Z."/>
        </authorList>
    </citation>
    <scope>NUCLEOTIDE SEQUENCE [LARGE SCALE GENOMIC DNA]</scope>
    <source>
        <strain evidence="3 4">JCM 15802</strain>
    </source>
</reference>
<evidence type="ECO:0000313" key="3">
    <source>
        <dbReference type="EMBL" id="KEK17189.1"/>
    </source>
</evidence>
<name>A0A073JQ27_9BACI</name>
<protein>
    <recommendedName>
        <fullName evidence="2">Phage-like element PBSX protein XkdF domain-containing protein</fullName>
    </recommendedName>
</protein>
<feature type="region of interest" description="Disordered" evidence="1">
    <location>
        <begin position="377"/>
        <end position="404"/>
    </location>
</feature>
<accession>A0A073JQ27</accession>
<evidence type="ECO:0000313" key="4">
    <source>
        <dbReference type="Proteomes" id="UP000027822"/>
    </source>
</evidence>
<dbReference type="eggNOG" id="COG0338">
    <property type="taxonomic scope" value="Bacteria"/>
</dbReference>